<dbReference type="GO" id="GO:0007018">
    <property type="term" value="P:microtubule-based movement"/>
    <property type="evidence" value="ECO:0007669"/>
    <property type="project" value="InterPro"/>
</dbReference>
<accession>A0A6N2L6P3</accession>
<dbReference type="Gene3D" id="3.40.850.10">
    <property type="entry name" value="Kinesin motor domain"/>
    <property type="match status" value="1"/>
</dbReference>
<dbReference type="EMBL" id="CAADRP010001114">
    <property type="protein sequence ID" value="VFU36575.1"/>
    <property type="molecule type" value="Genomic_DNA"/>
</dbReference>
<dbReference type="InterPro" id="IPR031852">
    <property type="entry name" value="Vik1/Cik1_MT-bd"/>
</dbReference>
<dbReference type="PANTHER" id="PTHR47972:SF14">
    <property type="entry name" value="KINESIN-LIKE PROTEIN KIN-14J"/>
    <property type="match status" value="1"/>
</dbReference>
<dbReference type="InterPro" id="IPR027640">
    <property type="entry name" value="Kinesin-like_fam"/>
</dbReference>
<dbReference type="Pfam" id="PF16796">
    <property type="entry name" value="Microtub_bd"/>
    <property type="match status" value="1"/>
</dbReference>
<sequence>MFNKKEHIFKSFVEFQFGALKELMLSSKSIKHEILQVQKSNLEEFNDLGVKLKALIDATGDYHIVLTENRRMFNERQELKGNIRVYCRMRPFLPGQAAKHTMVEYIGEHGELAVVNPSKQGKDRRRNFKFNKIFVISSVYNHIDISIPFILSPISDSYKGTVLYLLPPEAAKP</sequence>
<feature type="domain" description="Spindle pole body-associated protein Vik1/Cik1 microtubule binding" evidence="1">
    <location>
        <begin position="68"/>
        <end position="138"/>
    </location>
</feature>
<protein>
    <recommendedName>
        <fullName evidence="1">Spindle pole body-associated protein Vik1/Cik1 microtubule binding domain-containing protein</fullName>
    </recommendedName>
</protein>
<dbReference type="AlphaFoldDB" id="A0A6N2L6P3"/>
<dbReference type="InterPro" id="IPR027417">
    <property type="entry name" value="P-loop_NTPase"/>
</dbReference>
<organism evidence="2">
    <name type="scientific">Salix viminalis</name>
    <name type="common">Common osier</name>
    <name type="synonym">Basket willow</name>
    <dbReference type="NCBI Taxonomy" id="40686"/>
    <lineage>
        <taxon>Eukaryota</taxon>
        <taxon>Viridiplantae</taxon>
        <taxon>Streptophyta</taxon>
        <taxon>Embryophyta</taxon>
        <taxon>Tracheophyta</taxon>
        <taxon>Spermatophyta</taxon>
        <taxon>Magnoliopsida</taxon>
        <taxon>eudicotyledons</taxon>
        <taxon>Gunneridae</taxon>
        <taxon>Pentapetalae</taxon>
        <taxon>rosids</taxon>
        <taxon>fabids</taxon>
        <taxon>Malpighiales</taxon>
        <taxon>Salicaceae</taxon>
        <taxon>Saliceae</taxon>
        <taxon>Salix</taxon>
    </lineage>
</organism>
<dbReference type="GO" id="GO:0015630">
    <property type="term" value="C:microtubule cytoskeleton"/>
    <property type="evidence" value="ECO:0007669"/>
    <property type="project" value="TreeGrafter"/>
</dbReference>
<gene>
    <name evidence="2" type="ORF">SVIM_LOCUS185549</name>
</gene>
<proteinExistence type="predicted"/>
<reference evidence="2" key="1">
    <citation type="submission" date="2019-03" db="EMBL/GenBank/DDBJ databases">
        <authorList>
            <person name="Mank J."/>
            <person name="Almeida P."/>
        </authorList>
    </citation>
    <scope>NUCLEOTIDE SEQUENCE</scope>
    <source>
        <strain evidence="2">78183</strain>
    </source>
</reference>
<dbReference type="SUPFAM" id="SSF52540">
    <property type="entry name" value="P-loop containing nucleoside triphosphate hydrolases"/>
    <property type="match status" value="1"/>
</dbReference>
<dbReference type="GO" id="GO:0008017">
    <property type="term" value="F:microtubule binding"/>
    <property type="evidence" value="ECO:0007669"/>
    <property type="project" value="InterPro"/>
</dbReference>
<dbReference type="InterPro" id="IPR036961">
    <property type="entry name" value="Kinesin_motor_dom_sf"/>
</dbReference>
<dbReference type="GO" id="GO:0003777">
    <property type="term" value="F:microtubule motor activity"/>
    <property type="evidence" value="ECO:0007669"/>
    <property type="project" value="InterPro"/>
</dbReference>
<evidence type="ECO:0000259" key="1">
    <source>
        <dbReference type="Pfam" id="PF16796"/>
    </source>
</evidence>
<dbReference type="PANTHER" id="PTHR47972">
    <property type="entry name" value="KINESIN-LIKE PROTEIN KLP-3"/>
    <property type="match status" value="1"/>
</dbReference>
<evidence type="ECO:0000313" key="2">
    <source>
        <dbReference type="EMBL" id="VFU36575.1"/>
    </source>
</evidence>
<name>A0A6N2L6P3_SALVM</name>